<feature type="domain" description="HAAS transmembrane region" evidence="2">
    <location>
        <begin position="89"/>
        <end position="201"/>
    </location>
</feature>
<dbReference type="PANTHER" id="PTHR41307">
    <property type="entry name" value="MEMBRANE PROTEIN-RELATED"/>
    <property type="match status" value="1"/>
</dbReference>
<feature type="transmembrane region" description="Helical" evidence="1">
    <location>
        <begin position="102"/>
        <end position="124"/>
    </location>
</feature>
<keyword evidence="4" id="KW-1185">Reference proteome</keyword>
<dbReference type="PANTHER" id="PTHR41307:SF1">
    <property type="entry name" value="MEMBRANE PROTEIN"/>
    <property type="match status" value="1"/>
</dbReference>
<evidence type="ECO:0000313" key="3">
    <source>
        <dbReference type="EMBL" id="CEE02627.1"/>
    </source>
</evidence>
<name>A0A090IY22_9BACI</name>
<evidence type="ECO:0000313" key="4">
    <source>
        <dbReference type="Proteomes" id="UP000040576"/>
    </source>
</evidence>
<sequence length="248" mass="28652">MKLSPESRKFIEDLRLYLFSTGKSDNEIEDIVAELEDHLWEAEKRGKSIIDIIGNSPKEYMEQFANEMKFDIKQWTGYGAMMILGVFAFVLMGDVINRDTDYSWFELIGYPLLTVCFLLLFMKVMKFLAGVRKKSVGWIVLLLISAIQIGGFVLLIWLDNRYGETVIHFNSTGNIVLFCLSALIFIGGSIWSKSLVLIVIPIFLYLPEYVLMFTPLKEDLQMVISHLISLLGILIYLFFVNRKENRFE</sequence>
<feature type="transmembrane region" description="Helical" evidence="1">
    <location>
        <begin position="136"/>
        <end position="157"/>
    </location>
</feature>
<dbReference type="InterPro" id="IPR012963">
    <property type="entry name" value="HAAS_TM"/>
</dbReference>
<dbReference type="Proteomes" id="UP000040576">
    <property type="component" value="Unassembled WGS sequence"/>
</dbReference>
<organism evidence="3 4">
    <name type="scientific">Caldibacillus thermoamylovorans</name>
    <dbReference type="NCBI Taxonomy" id="35841"/>
    <lineage>
        <taxon>Bacteria</taxon>
        <taxon>Bacillati</taxon>
        <taxon>Bacillota</taxon>
        <taxon>Bacilli</taxon>
        <taxon>Bacillales</taxon>
        <taxon>Bacillaceae</taxon>
        <taxon>Caldibacillus</taxon>
    </lineage>
</organism>
<feature type="transmembrane region" description="Helical" evidence="1">
    <location>
        <begin position="195"/>
        <end position="214"/>
    </location>
</feature>
<evidence type="ECO:0000259" key="2">
    <source>
        <dbReference type="Pfam" id="PF08006"/>
    </source>
</evidence>
<feature type="transmembrane region" description="Helical" evidence="1">
    <location>
        <begin position="75"/>
        <end position="96"/>
    </location>
</feature>
<gene>
    <name evidence="3" type="ORF">BT1A1_2834</name>
</gene>
<feature type="transmembrane region" description="Helical" evidence="1">
    <location>
        <begin position="220"/>
        <end position="239"/>
    </location>
</feature>
<keyword evidence="1" id="KW-0812">Transmembrane</keyword>
<dbReference type="Pfam" id="PF08006">
    <property type="entry name" value="HAAS_TM"/>
    <property type="match status" value="1"/>
</dbReference>
<dbReference type="SUPFAM" id="SSF158560">
    <property type="entry name" value="BH3980-like"/>
    <property type="match status" value="1"/>
</dbReference>
<evidence type="ECO:0000256" key="1">
    <source>
        <dbReference type="SAM" id="Phobius"/>
    </source>
</evidence>
<keyword evidence="1" id="KW-1133">Transmembrane helix</keyword>
<dbReference type="RefSeq" id="WP_034772321.1">
    <property type="nucleotide sequence ID" value="NZ_CCRF01000080.1"/>
</dbReference>
<keyword evidence="1" id="KW-0472">Membrane</keyword>
<dbReference type="Gene3D" id="1.10.1900.10">
    <property type="entry name" value="c-terminal domain of poly(a) binding protein"/>
    <property type="match status" value="1"/>
</dbReference>
<dbReference type="AlphaFoldDB" id="A0A090IY22"/>
<accession>A0A090IY22</accession>
<protein>
    <submittedName>
        <fullName evidence="3">Putative membrane protein</fullName>
    </submittedName>
</protein>
<feature type="transmembrane region" description="Helical" evidence="1">
    <location>
        <begin position="169"/>
        <end position="188"/>
    </location>
</feature>
<reference evidence="3 4" key="1">
    <citation type="submission" date="2014-07" db="EMBL/GenBank/DDBJ databases">
        <authorList>
            <person name="Wibberg Daniel"/>
        </authorList>
    </citation>
    <scope>NUCLEOTIDE SEQUENCE [LARGE SCALE GENOMIC DNA]</scope>
</reference>
<proteinExistence type="predicted"/>
<dbReference type="EMBL" id="CCRF01000080">
    <property type="protein sequence ID" value="CEE02627.1"/>
    <property type="molecule type" value="Genomic_DNA"/>
</dbReference>